<accession>A0A6C0LA39</accession>
<name>A0A6C0LA39_9ZZZZ</name>
<feature type="region of interest" description="Disordered" evidence="1">
    <location>
        <begin position="268"/>
        <end position="297"/>
    </location>
</feature>
<evidence type="ECO:0000313" key="2">
    <source>
        <dbReference type="EMBL" id="QHU26551.1"/>
    </source>
</evidence>
<organism evidence="2">
    <name type="scientific">viral metagenome</name>
    <dbReference type="NCBI Taxonomy" id="1070528"/>
    <lineage>
        <taxon>unclassified sequences</taxon>
        <taxon>metagenomes</taxon>
        <taxon>organismal metagenomes</taxon>
    </lineage>
</organism>
<reference evidence="2" key="1">
    <citation type="journal article" date="2020" name="Nature">
        <title>Giant virus diversity and host interactions through global metagenomics.</title>
        <authorList>
            <person name="Schulz F."/>
            <person name="Roux S."/>
            <person name="Paez-Espino D."/>
            <person name="Jungbluth S."/>
            <person name="Walsh D.A."/>
            <person name="Denef V.J."/>
            <person name="McMahon K.D."/>
            <person name="Konstantinidis K.T."/>
            <person name="Eloe-Fadrosh E.A."/>
            <person name="Kyrpides N.C."/>
            <person name="Woyke T."/>
        </authorList>
    </citation>
    <scope>NUCLEOTIDE SEQUENCE</scope>
    <source>
        <strain evidence="2">GVMAG-M-3300027759-42</strain>
    </source>
</reference>
<evidence type="ECO:0000256" key="1">
    <source>
        <dbReference type="SAM" id="MobiDB-lite"/>
    </source>
</evidence>
<dbReference type="AlphaFoldDB" id="A0A6C0LA39"/>
<dbReference type="EMBL" id="MN740443">
    <property type="protein sequence ID" value="QHU26551.1"/>
    <property type="molecule type" value="Genomic_DNA"/>
</dbReference>
<proteinExistence type="predicted"/>
<protein>
    <submittedName>
        <fullName evidence="2">Uncharacterized protein</fullName>
    </submittedName>
</protein>
<sequence length="297" mass="34014">MSSKGSKKSKVGKLKTAVLVFTTHGDVQVRSSKNPELTEEVEKYRIPEGMEIVSLNAVKPGVPNMLPPKNVKPFIRIVRTATEDFNDETEKKDMKEMVKQIKQQIFDLDDQPVEIATEVNKKNVNYTDDDETMAYHRTSHEFLYSIRTYTNRIISNKEFLREDKLLYKEDYDGENVKLESSNWKLNLLNTNVKTDEDLMDTLNPNAGKTRTAHERSGYTITRLGNVIDELNRRGIKKVIIIDLTCSVIRKKQEGVTARTERTIARHATPETPSVGGSKTRYATRGGSINKTRKRYKK</sequence>